<dbReference type="SUPFAM" id="SSF63380">
    <property type="entry name" value="Riboflavin synthase domain-like"/>
    <property type="match status" value="1"/>
</dbReference>
<dbReference type="InterPro" id="IPR039374">
    <property type="entry name" value="SIP_fam"/>
</dbReference>
<dbReference type="InterPro" id="IPR039261">
    <property type="entry name" value="FNR_nucleotide-bd"/>
</dbReference>
<dbReference type="Pfam" id="PF04954">
    <property type="entry name" value="SIP"/>
    <property type="match status" value="1"/>
</dbReference>
<gene>
    <name evidence="3" type="ORF">D7Y13_01770</name>
</gene>
<evidence type="ECO:0000259" key="2">
    <source>
        <dbReference type="PROSITE" id="PS51384"/>
    </source>
</evidence>
<reference evidence="3 4" key="1">
    <citation type="submission" date="2018-09" db="EMBL/GenBank/DDBJ databases">
        <authorList>
            <person name="Livingstone P.G."/>
            <person name="Whitworth D.E."/>
        </authorList>
    </citation>
    <scope>NUCLEOTIDE SEQUENCE [LARGE SCALE GENOMIC DNA]</scope>
    <source>
        <strain evidence="3 4">CA031B</strain>
    </source>
</reference>
<name>A0ABX9QR60_9BACT</name>
<evidence type="ECO:0000313" key="4">
    <source>
        <dbReference type="Proteomes" id="UP000278907"/>
    </source>
</evidence>
<dbReference type="Gene3D" id="3.40.50.80">
    <property type="entry name" value="Nucleotide-binding domain of ferredoxin-NADP reductase (FNR) module"/>
    <property type="match status" value="1"/>
</dbReference>
<accession>A0ABX9QR60</accession>
<dbReference type="PANTHER" id="PTHR30157">
    <property type="entry name" value="FERRIC REDUCTASE, NADPH-DEPENDENT"/>
    <property type="match status" value="1"/>
</dbReference>
<dbReference type="InterPro" id="IPR007037">
    <property type="entry name" value="SIP_rossman_dom"/>
</dbReference>
<sequence length="242" mass="26795">MVRVRHELRRRELTVSGVEALTPRMRRIRFTSPELAGFQSPSPDDHIKVFFPRQGDEAGPPVMRDFTPRAFDPVAGTLTLDFALHGAGPATEWAASAQVGQTLEIGGPKGSSLMPDDFDWYLLVGDESALPAIGRRVETLRPGVPVSTLVAVARADEVQHFETRAAWRREWVVRGEPSAQDGQHLLRALAGFSPPPGDGFVWIAGEASLVREVRTHFVEERRHPGDWLKAAAYWHRGADEGH</sequence>
<feature type="domain" description="FAD-binding FR-type" evidence="2">
    <location>
        <begin position="8"/>
        <end position="115"/>
    </location>
</feature>
<dbReference type="CDD" id="cd06193">
    <property type="entry name" value="siderophore_interacting"/>
    <property type="match status" value="1"/>
</dbReference>
<evidence type="ECO:0000313" key="3">
    <source>
        <dbReference type="EMBL" id="RKI17034.1"/>
    </source>
</evidence>
<comment type="similarity">
    <text evidence="1">Belongs to the SIP oxidoreductase family.</text>
</comment>
<proteinExistence type="inferred from homology"/>
<organism evidence="3 4">
    <name type="scientific">Corallococcus praedator</name>
    <dbReference type="NCBI Taxonomy" id="2316724"/>
    <lineage>
        <taxon>Bacteria</taxon>
        <taxon>Pseudomonadati</taxon>
        <taxon>Myxococcota</taxon>
        <taxon>Myxococcia</taxon>
        <taxon>Myxococcales</taxon>
        <taxon>Cystobacterineae</taxon>
        <taxon>Myxococcaceae</taxon>
        <taxon>Corallococcus</taxon>
    </lineage>
</organism>
<protein>
    <submittedName>
        <fullName evidence="3">Siderophore-interacting protein</fullName>
    </submittedName>
</protein>
<dbReference type="InterPro" id="IPR017927">
    <property type="entry name" value="FAD-bd_FR_type"/>
</dbReference>
<dbReference type="InterPro" id="IPR017938">
    <property type="entry name" value="Riboflavin_synthase-like_b-brl"/>
</dbReference>
<dbReference type="PROSITE" id="PS51384">
    <property type="entry name" value="FAD_FR"/>
    <property type="match status" value="1"/>
</dbReference>
<dbReference type="Pfam" id="PF08021">
    <property type="entry name" value="FAD_binding_9"/>
    <property type="match status" value="2"/>
</dbReference>
<keyword evidence="4" id="KW-1185">Reference proteome</keyword>
<comment type="caution">
    <text evidence="3">The sequence shown here is derived from an EMBL/GenBank/DDBJ whole genome shotgun (WGS) entry which is preliminary data.</text>
</comment>
<dbReference type="Gene3D" id="2.40.30.10">
    <property type="entry name" value="Translation factors"/>
    <property type="match status" value="1"/>
</dbReference>
<dbReference type="Proteomes" id="UP000278907">
    <property type="component" value="Unassembled WGS sequence"/>
</dbReference>
<dbReference type="EMBL" id="RAWI01000006">
    <property type="protein sequence ID" value="RKI17034.1"/>
    <property type="molecule type" value="Genomic_DNA"/>
</dbReference>
<dbReference type="InterPro" id="IPR013113">
    <property type="entry name" value="SIP_FAD-bd"/>
</dbReference>
<evidence type="ECO:0000256" key="1">
    <source>
        <dbReference type="ARBA" id="ARBA00035644"/>
    </source>
</evidence>
<dbReference type="PANTHER" id="PTHR30157:SF0">
    <property type="entry name" value="NADPH-DEPENDENT FERRIC-CHELATE REDUCTASE"/>
    <property type="match status" value="1"/>
</dbReference>